<protein>
    <submittedName>
        <fullName evidence="1">Uncharacterized protein</fullName>
    </submittedName>
</protein>
<dbReference type="EMBL" id="JX123262">
    <property type="protein sequence ID" value="AFN39193.1"/>
    <property type="molecule type" value="Genomic_DNA"/>
</dbReference>
<dbReference type="KEGG" id="vg:14016346"/>
<proteinExistence type="predicted"/>
<evidence type="ECO:0000313" key="1">
    <source>
        <dbReference type="EMBL" id="AFN39193.1"/>
    </source>
</evidence>
<dbReference type="GeneID" id="14016346"/>
<organism evidence="1 2">
    <name type="scientific">Aeromonas phage CC2</name>
    <dbReference type="NCBI Taxonomy" id="1204516"/>
    <lineage>
        <taxon>Viruses</taxon>
        <taxon>Duplodnaviria</taxon>
        <taxon>Heunggongvirae</taxon>
        <taxon>Uroviricota</taxon>
        <taxon>Caudoviricetes</taxon>
        <taxon>Pantevenvirales</taxon>
        <taxon>Straboviridae</taxon>
        <taxon>Emmerichvirinae</taxon>
        <taxon>Ceceduovirus</taxon>
        <taxon>Ceceduovirus cc2</taxon>
    </lineage>
</organism>
<evidence type="ECO:0000313" key="2">
    <source>
        <dbReference type="Proteomes" id="UP000009016"/>
    </source>
</evidence>
<dbReference type="RefSeq" id="YP_007010079.1">
    <property type="nucleotide sequence ID" value="NC_019538.1"/>
</dbReference>
<accession>I6WLV1</accession>
<gene>
    <name evidence="1" type="ORF">CC2_053</name>
</gene>
<sequence length="159" mass="17820">MIKGLASVGPFDYYIHIETRDEKEEIMKAFTKGQVVIQVASVDGKGTFSWSRAVVKSCGKKQMTLCHPETGAMLGNHFRPEHGVDIANGQNYGVVADMTDEQADKYTLTIAQLYVTREMFDLEDQLDAAKARKAPVTFVELMEKKVEEFKKNVAKVQRG</sequence>
<dbReference type="Proteomes" id="UP000009016">
    <property type="component" value="Segment"/>
</dbReference>
<keyword evidence="2" id="KW-1185">Reference proteome</keyword>
<reference evidence="1 2" key="1">
    <citation type="journal article" date="2012" name="J. Virol.">
        <title>Complete Genome Sequence of Aeromonas hydrophila Phage CC2.</title>
        <authorList>
            <person name="Shen C.J."/>
            <person name="Liu Y.J."/>
            <person name="Lu C.P."/>
        </authorList>
    </citation>
    <scope>NUCLEOTIDE SEQUENCE [LARGE SCALE GENOMIC DNA]</scope>
</reference>
<name>I6WLV1_9CAUD</name>